<sequence>MTGLYVALGTVAVAMVFGLLVRTLGGRARPSTAGAVPDELRAALDPGAAVTLVQLSTEFCGTCKQTRVLLAEIAHGTAGLAHAEVDLTEQPELAKRLAVLRTPTTIAVDASGSELLRVGGIPKREELLTSLRPHLPA</sequence>
<feature type="transmembrane region" description="Helical" evidence="1">
    <location>
        <begin position="6"/>
        <end position="24"/>
    </location>
</feature>
<dbReference type="Gene3D" id="3.40.30.10">
    <property type="entry name" value="Glutaredoxin"/>
    <property type="match status" value="1"/>
</dbReference>
<dbReference type="CDD" id="cd02947">
    <property type="entry name" value="TRX_family"/>
    <property type="match status" value="1"/>
</dbReference>
<dbReference type="Pfam" id="PF00085">
    <property type="entry name" value="Thioredoxin"/>
    <property type="match status" value="1"/>
</dbReference>
<reference evidence="4" key="1">
    <citation type="submission" date="2016-10" db="EMBL/GenBank/DDBJ databases">
        <authorList>
            <person name="Varghese N."/>
            <person name="Submissions S."/>
        </authorList>
    </citation>
    <scope>NUCLEOTIDE SEQUENCE [LARGE SCALE GENOMIC DNA]</scope>
    <source>
        <strain evidence="4">DSM 44260</strain>
    </source>
</reference>
<keyword evidence="4" id="KW-1185">Reference proteome</keyword>
<evidence type="ECO:0000259" key="2">
    <source>
        <dbReference type="Pfam" id="PF00085"/>
    </source>
</evidence>
<evidence type="ECO:0000313" key="4">
    <source>
        <dbReference type="Proteomes" id="UP000199051"/>
    </source>
</evidence>
<dbReference type="AlphaFoldDB" id="A0A1H9VWY2"/>
<dbReference type="InterPro" id="IPR036249">
    <property type="entry name" value="Thioredoxin-like_sf"/>
</dbReference>
<keyword evidence="1" id="KW-1133">Transmembrane helix</keyword>
<dbReference type="STRING" id="155974.SAMN04487818_109169"/>
<evidence type="ECO:0000313" key="3">
    <source>
        <dbReference type="EMBL" id="SES26310.1"/>
    </source>
</evidence>
<dbReference type="Proteomes" id="UP000199051">
    <property type="component" value="Unassembled WGS sequence"/>
</dbReference>
<dbReference type="SUPFAM" id="SSF52833">
    <property type="entry name" value="Thioredoxin-like"/>
    <property type="match status" value="1"/>
</dbReference>
<name>A0A1H9VWY2_9PSEU</name>
<gene>
    <name evidence="3" type="ORF">SAMN04487818_109169</name>
</gene>
<dbReference type="EMBL" id="FOGI01000009">
    <property type="protein sequence ID" value="SES26310.1"/>
    <property type="molecule type" value="Genomic_DNA"/>
</dbReference>
<keyword evidence="1" id="KW-0812">Transmembrane</keyword>
<protein>
    <submittedName>
        <fullName evidence="3">Thioredoxin</fullName>
    </submittedName>
</protein>
<dbReference type="InterPro" id="IPR013766">
    <property type="entry name" value="Thioredoxin_domain"/>
</dbReference>
<feature type="domain" description="Thioredoxin" evidence="2">
    <location>
        <begin position="47"/>
        <end position="129"/>
    </location>
</feature>
<keyword evidence="1" id="KW-0472">Membrane</keyword>
<accession>A0A1H9VWY2</accession>
<organism evidence="3 4">
    <name type="scientific">Actinokineospora terrae</name>
    <dbReference type="NCBI Taxonomy" id="155974"/>
    <lineage>
        <taxon>Bacteria</taxon>
        <taxon>Bacillati</taxon>
        <taxon>Actinomycetota</taxon>
        <taxon>Actinomycetes</taxon>
        <taxon>Pseudonocardiales</taxon>
        <taxon>Pseudonocardiaceae</taxon>
        <taxon>Actinokineospora</taxon>
    </lineage>
</organism>
<evidence type="ECO:0000256" key="1">
    <source>
        <dbReference type="SAM" id="Phobius"/>
    </source>
</evidence>
<proteinExistence type="predicted"/>
<dbReference type="RefSeq" id="WP_177215697.1">
    <property type="nucleotide sequence ID" value="NZ_FOGI01000009.1"/>
</dbReference>